<organism evidence="1">
    <name type="scientific">Anguilla anguilla</name>
    <name type="common">European freshwater eel</name>
    <name type="synonym">Muraena anguilla</name>
    <dbReference type="NCBI Taxonomy" id="7936"/>
    <lineage>
        <taxon>Eukaryota</taxon>
        <taxon>Metazoa</taxon>
        <taxon>Chordata</taxon>
        <taxon>Craniata</taxon>
        <taxon>Vertebrata</taxon>
        <taxon>Euteleostomi</taxon>
        <taxon>Actinopterygii</taxon>
        <taxon>Neopterygii</taxon>
        <taxon>Teleostei</taxon>
        <taxon>Anguilliformes</taxon>
        <taxon>Anguillidae</taxon>
        <taxon>Anguilla</taxon>
    </lineage>
</organism>
<evidence type="ECO:0000313" key="1">
    <source>
        <dbReference type="EMBL" id="JAI03017.1"/>
    </source>
</evidence>
<sequence length="78" mass="8588">MLGFPLPQQEQLISHCEDSSCTSSCWSPEGDITITLIMRLCVHLIAIRELINHNTYSALVALLSLCLEPISLLLCAGF</sequence>
<accession>A0A0E9XKP4</accession>
<proteinExistence type="predicted"/>
<reference evidence="1" key="1">
    <citation type="submission" date="2014-11" db="EMBL/GenBank/DDBJ databases">
        <authorList>
            <person name="Amaro Gonzalez C."/>
        </authorList>
    </citation>
    <scope>NUCLEOTIDE SEQUENCE</scope>
</reference>
<protein>
    <submittedName>
        <fullName evidence="1">Uncharacterized protein</fullName>
    </submittedName>
</protein>
<dbReference type="AlphaFoldDB" id="A0A0E9XKP4"/>
<reference evidence="1" key="2">
    <citation type="journal article" date="2015" name="Fish Shellfish Immunol.">
        <title>Early steps in the European eel (Anguilla anguilla)-Vibrio vulnificus interaction in the gills: Role of the RtxA13 toxin.</title>
        <authorList>
            <person name="Callol A."/>
            <person name="Pajuelo D."/>
            <person name="Ebbesson L."/>
            <person name="Teles M."/>
            <person name="MacKenzie S."/>
            <person name="Amaro C."/>
        </authorList>
    </citation>
    <scope>NUCLEOTIDE SEQUENCE</scope>
</reference>
<name>A0A0E9XKP4_ANGAN</name>
<dbReference type="EMBL" id="GBXM01005561">
    <property type="protein sequence ID" value="JAI03017.1"/>
    <property type="molecule type" value="Transcribed_RNA"/>
</dbReference>